<dbReference type="Proteomes" id="UP001461498">
    <property type="component" value="Unassembled WGS sequence"/>
</dbReference>
<organism evidence="12 13">
    <name type="scientific">Rhynocoris fuscipes</name>
    <dbReference type="NCBI Taxonomy" id="488301"/>
    <lineage>
        <taxon>Eukaryota</taxon>
        <taxon>Metazoa</taxon>
        <taxon>Ecdysozoa</taxon>
        <taxon>Arthropoda</taxon>
        <taxon>Hexapoda</taxon>
        <taxon>Insecta</taxon>
        <taxon>Pterygota</taxon>
        <taxon>Neoptera</taxon>
        <taxon>Paraneoptera</taxon>
        <taxon>Hemiptera</taxon>
        <taxon>Heteroptera</taxon>
        <taxon>Panheteroptera</taxon>
        <taxon>Cimicomorpha</taxon>
        <taxon>Reduviidae</taxon>
        <taxon>Harpactorinae</taxon>
        <taxon>Harpactorini</taxon>
        <taxon>Rhynocoris</taxon>
    </lineage>
</organism>
<accession>A0AAW1DJV7</accession>
<dbReference type="InterPro" id="IPR038023">
    <property type="entry name" value="VASP_sf"/>
</dbReference>
<dbReference type="GO" id="GO:0005856">
    <property type="term" value="C:cytoskeleton"/>
    <property type="evidence" value="ECO:0007669"/>
    <property type="project" value="UniProtKB-SubCell"/>
</dbReference>
<feature type="region of interest" description="Disordered" evidence="10">
    <location>
        <begin position="157"/>
        <end position="180"/>
    </location>
</feature>
<feature type="compositionally biased region" description="Pro residues" evidence="10">
    <location>
        <begin position="228"/>
        <end position="262"/>
    </location>
</feature>
<keyword evidence="13" id="KW-1185">Reference proteome</keyword>
<dbReference type="SUPFAM" id="SSF50729">
    <property type="entry name" value="PH domain-like"/>
    <property type="match status" value="1"/>
</dbReference>
<dbReference type="PANTHER" id="PTHR11202">
    <property type="entry name" value="SPROUTY-RELATED, EVH1 DOMAIN-CONTAINING PROTEIN FAMILY MEMBER"/>
    <property type="match status" value="1"/>
</dbReference>
<evidence type="ECO:0000256" key="5">
    <source>
        <dbReference type="ARBA" id="ARBA00022553"/>
    </source>
</evidence>
<feature type="compositionally biased region" description="Pro residues" evidence="10">
    <location>
        <begin position="271"/>
        <end position="282"/>
    </location>
</feature>
<gene>
    <name evidence="12" type="ORF">O3M35_005685</name>
</gene>
<comment type="caution">
    <text evidence="12">The sequence shown here is derived from an EMBL/GenBank/DDBJ whole genome shotgun (WGS) entry which is preliminary data.</text>
</comment>
<dbReference type="Pfam" id="PF00568">
    <property type="entry name" value="WH1"/>
    <property type="match status" value="1"/>
</dbReference>
<evidence type="ECO:0000256" key="7">
    <source>
        <dbReference type="ARBA" id="ARBA00023203"/>
    </source>
</evidence>
<comment type="similarity">
    <text evidence="3">Belongs to the Ena/VASP family.</text>
</comment>
<dbReference type="Pfam" id="PF08776">
    <property type="entry name" value="VASP_tetra"/>
    <property type="match status" value="1"/>
</dbReference>
<dbReference type="AlphaFoldDB" id="A0AAW1DJV7"/>
<feature type="compositionally biased region" description="Polar residues" evidence="10">
    <location>
        <begin position="283"/>
        <end position="304"/>
    </location>
</feature>
<feature type="compositionally biased region" description="Low complexity" evidence="10">
    <location>
        <begin position="318"/>
        <end position="327"/>
    </location>
</feature>
<name>A0AAW1DJV7_9HEMI</name>
<sequence length="465" mass="50113">MFSEQSIASARASVMVYDDTSKKWIPSGSSSGLSKVHIFQNHSNNTFRVVARKLQDHEVVINCIILKGLKYNQATQTFHQWRDNKQVYGLNFSSRDDADAFARAMTHALDVLNSNSLPRPPPQPLTQQPQSHYQQANGQYEEDMGYSSQMIQRPSIYHQVSPGGPTRLDLSPNSGNHPRTMTREDVAIIQERRMSQQSQMSNNGNASSPCGGGVPPTPPGHHRTSSAPPAPQPPPMSLAPPPPPAPPCPPPGPPPPPTPPALPNSCAPAGAAPPPPPPPPQPNMSRSSSNDGQDSTSLAAQLQSARLRRSNKQSAENSGSSTSSSGSNYGTLGRGGSGMASMMDEMAKTLARRRAAAERKETDPSSSQEPDYSTAERKQFGGGGSGNANKLANNGCEASPKPSRRQLASSEESLPKVNGEAVLSADLEQVKQDILRELRKEINKMKTDIIEGKTLYFYLFFLDTC</sequence>
<feature type="compositionally biased region" description="Low complexity" evidence="10">
    <location>
        <begin position="195"/>
        <end position="209"/>
    </location>
</feature>
<comment type="subcellular location">
    <subcellularLocation>
        <location evidence="2">Cell projection</location>
        <location evidence="2">Lamellipodium</location>
    </subcellularLocation>
    <subcellularLocation>
        <location evidence="1">Cytoplasm</location>
        <location evidence="1">Cytoskeleton</location>
    </subcellularLocation>
</comment>
<evidence type="ECO:0000313" key="12">
    <source>
        <dbReference type="EMBL" id="KAK9511036.1"/>
    </source>
</evidence>
<dbReference type="InterPro" id="IPR014885">
    <property type="entry name" value="VASP_tetra"/>
</dbReference>
<dbReference type="GO" id="GO:0030054">
    <property type="term" value="C:cell junction"/>
    <property type="evidence" value="ECO:0007669"/>
    <property type="project" value="UniProtKB-ARBA"/>
</dbReference>
<dbReference type="CDD" id="cd01207">
    <property type="entry name" value="EVH1_Ena_VASP-like"/>
    <property type="match status" value="1"/>
</dbReference>
<dbReference type="EMBL" id="JAPXFL010000002">
    <property type="protein sequence ID" value="KAK9511036.1"/>
    <property type="molecule type" value="Genomic_DNA"/>
</dbReference>
<dbReference type="PROSITE" id="PS50229">
    <property type="entry name" value="WH1"/>
    <property type="match status" value="1"/>
</dbReference>
<reference evidence="12 13" key="1">
    <citation type="submission" date="2022-12" db="EMBL/GenBank/DDBJ databases">
        <title>Chromosome-level genome assembly of true bugs.</title>
        <authorList>
            <person name="Ma L."/>
            <person name="Li H."/>
        </authorList>
    </citation>
    <scope>NUCLEOTIDE SEQUENCE [LARGE SCALE GENOMIC DNA]</scope>
    <source>
        <strain evidence="12">Lab_2022b</strain>
    </source>
</reference>
<evidence type="ECO:0000259" key="11">
    <source>
        <dbReference type="PROSITE" id="PS50229"/>
    </source>
</evidence>
<keyword evidence="7" id="KW-0009">Actin-binding</keyword>
<dbReference type="Gene3D" id="2.30.29.30">
    <property type="entry name" value="Pleckstrin-homology domain (PH domain)/Phosphotyrosine-binding domain (PTB)"/>
    <property type="match status" value="1"/>
</dbReference>
<feature type="region of interest" description="Disordered" evidence="10">
    <location>
        <begin position="112"/>
        <end position="135"/>
    </location>
</feature>
<feature type="region of interest" description="Disordered" evidence="10">
    <location>
        <begin position="193"/>
        <end position="416"/>
    </location>
</feature>
<evidence type="ECO:0000256" key="6">
    <source>
        <dbReference type="ARBA" id="ARBA00023036"/>
    </source>
</evidence>
<keyword evidence="8" id="KW-0206">Cytoskeleton</keyword>
<evidence type="ECO:0000256" key="2">
    <source>
        <dbReference type="ARBA" id="ARBA00004510"/>
    </source>
</evidence>
<dbReference type="GO" id="GO:0017124">
    <property type="term" value="F:SH3 domain binding"/>
    <property type="evidence" value="ECO:0007669"/>
    <property type="project" value="UniProtKB-KW"/>
</dbReference>
<dbReference type="SMART" id="SM00461">
    <property type="entry name" value="WH1"/>
    <property type="match status" value="1"/>
</dbReference>
<keyword evidence="5" id="KW-0597">Phosphoprotein</keyword>
<evidence type="ECO:0000313" key="13">
    <source>
        <dbReference type="Proteomes" id="UP001461498"/>
    </source>
</evidence>
<feature type="domain" description="WH1" evidence="11">
    <location>
        <begin position="1"/>
        <end position="112"/>
    </location>
</feature>
<protein>
    <recommendedName>
        <fullName evidence="11">WH1 domain-containing protein</fullName>
    </recommendedName>
</protein>
<evidence type="ECO:0000256" key="10">
    <source>
        <dbReference type="SAM" id="MobiDB-lite"/>
    </source>
</evidence>
<dbReference type="PANTHER" id="PTHR11202:SF22">
    <property type="entry name" value="PROTEIN ENABLED"/>
    <property type="match status" value="1"/>
</dbReference>
<dbReference type="Gene3D" id="1.20.5.1160">
    <property type="entry name" value="Vasodilator-stimulated phosphoprotein"/>
    <property type="match status" value="1"/>
</dbReference>
<evidence type="ECO:0000256" key="1">
    <source>
        <dbReference type="ARBA" id="ARBA00004245"/>
    </source>
</evidence>
<evidence type="ECO:0000256" key="3">
    <source>
        <dbReference type="ARBA" id="ARBA00009785"/>
    </source>
</evidence>
<dbReference type="FunFam" id="2.30.29.30:FF:000047">
    <property type="entry name" value="vasodilator-stimulated phosphoprotein isoform X2"/>
    <property type="match status" value="1"/>
</dbReference>
<keyword evidence="6" id="KW-0729">SH3-binding</keyword>
<proteinExistence type="inferred from homology"/>
<dbReference type="GO" id="GO:0005829">
    <property type="term" value="C:cytosol"/>
    <property type="evidence" value="ECO:0007669"/>
    <property type="project" value="UniProtKB-ARBA"/>
</dbReference>
<dbReference type="InterPro" id="IPR011993">
    <property type="entry name" value="PH-like_dom_sf"/>
</dbReference>
<keyword evidence="4" id="KW-0963">Cytoplasm</keyword>
<dbReference type="SUPFAM" id="SSF118370">
    <property type="entry name" value="Vasodilator-stimulated phosphoprotein, VASP, tetramerisation domain"/>
    <property type="match status" value="1"/>
</dbReference>
<evidence type="ECO:0000256" key="9">
    <source>
        <dbReference type="ARBA" id="ARBA00023273"/>
    </source>
</evidence>
<dbReference type="GO" id="GO:0030027">
    <property type="term" value="C:lamellipodium"/>
    <property type="evidence" value="ECO:0007669"/>
    <property type="project" value="UniProtKB-SubCell"/>
</dbReference>
<dbReference type="InterPro" id="IPR000697">
    <property type="entry name" value="WH1/EVH1_dom"/>
</dbReference>
<evidence type="ECO:0000256" key="8">
    <source>
        <dbReference type="ARBA" id="ARBA00023212"/>
    </source>
</evidence>
<keyword evidence="9" id="KW-0966">Cell projection</keyword>
<evidence type="ECO:0000256" key="4">
    <source>
        <dbReference type="ARBA" id="ARBA00022490"/>
    </source>
</evidence>
<dbReference type="GO" id="GO:0003779">
    <property type="term" value="F:actin binding"/>
    <property type="evidence" value="ECO:0007669"/>
    <property type="project" value="UniProtKB-KW"/>
</dbReference>